<dbReference type="EMBL" id="JAAXYO010000048">
    <property type="protein sequence ID" value="MBU2787554.1"/>
    <property type="molecule type" value="Genomic_DNA"/>
</dbReference>
<dbReference type="SUPFAM" id="SSF55073">
    <property type="entry name" value="Nucleotide cyclase"/>
    <property type="match status" value="1"/>
</dbReference>
<evidence type="ECO:0000313" key="4">
    <source>
        <dbReference type="EMBL" id="MBU2787554.1"/>
    </source>
</evidence>
<dbReference type="InterPro" id="IPR035919">
    <property type="entry name" value="EAL_sf"/>
</dbReference>
<keyword evidence="1" id="KW-0812">Transmembrane</keyword>
<comment type="caution">
    <text evidence="4">The sequence shown here is derived from an EMBL/GenBank/DDBJ whole genome shotgun (WGS) entry which is preliminary data.</text>
</comment>
<keyword evidence="1" id="KW-0472">Membrane</keyword>
<dbReference type="InterPro" id="IPR001633">
    <property type="entry name" value="EAL_dom"/>
</dbReference>
<evidence type="ECO:0000259" key="3">
    <source>
        <dbReference type="PROSITE" id="PS50887"/>
    </source>
</evidence>
<dbReference type="Proteomes" id="UP001197378">
    <property type="component" value="Unassembled WGS sequence"/>
</dbReference>
<reference evidence="4" key="1">
    <citation type="journal article" date="2021" name="ISME J.">
        <title>Genomic evolution of the class Acidithiobacillia: deep-branching Proteobacteria living in extreme acidic conditions.</title>
        <authorList>
            <person name="Moya-Beltran A."/>
            <person name="Beard S."/>
            <person name="Rojas-Villalobos C."/>
            <person name="Issotta F."/>
            <person name="Gallardo Y."/>
            <person name="Ulloa R."/>
            <person name="Giaveno A."/>
            <person name="Degli Esposti M."/>
            <person name="Johnson D.B."/>
            <person name="Quatrini R."/>
        </authorList>
    </citation>
    <scope>NUCLEOTIDE SEQUENCE</scope>
    <source>
        <strain evidence="4">VAN18-1</strain>
    </source>
</reference>
<dbReference type="GO" id="GO:0071111">
    <property type="term" value="F:cyclic-guanylate-specific phosphodiesterase activity"/>
    <property type="evidence" value="ECO:0007669"/>
    <property type="project" value="InterPro"/>
</dbReference>
<feature type="domain" description="GGDEF" evidence="3">
    <location>
        <begin position="522"/>
        <end position="656"/>
    </location>
</feature>
<dbReference type="Gene3D" id="3.30.450.20">
    <property type="entry name" value="PAS domain"/>
    <property type="match status" value="1"/>
</dbReference>
<dbReference type="AlphaFoldDB" id="A0AAE2YP26"/>
<organism evidence="4 5">
    <name type="scientific">Igneacidithiobacillus copahuensis</name>
    <dbReference type="NCBI Taxonomy" id="2724909"/>
    <lineage>
        <taxon>Bacteria</taxon>
        <taxon>Pseudomonadati</taxon>
        <taxon>Pseudomonadota</taxon>
        <taxon>Acidithiobacillia</taxon>
        <taxon>Acidithiobacillales</taxon>
        <taxon>Acidithiobacillaceae</taxon>
        <taxon>Igneacidithiobacillus</taxon>
    </lineage>
</organism>
<dbReference type="Pfam" id="PF00990">
    <property type="entry name" value="GGDEF"/>
    <property type="match status" value="1"/>
</dbReference>
<dbReference type="PANTHER" id="PTHR33121:SF79">
    <property type="entry name" value="CYCLIC DI-GMP PHOSPHODIESTERASE PDED-RELATED"/>
    <property type="match status" value="1"/>
</dbReference>
<dbReference type="SUPFAM" id="SSF141868">
    <property type="entry name" value="EAL domain-like"/>
    <property type="match status" value="1"/>
</dbReference>
<keyword evidence="5" id="KW-1185">Reference proteome</keyword>
<name>A0AAE2YP26_9PROT</name>
<dbReference type="Gene3D" id="3.20.20.450">
    <property type="entry name" value="EAL domain"/>
    <property type="match status" value="1"/>
</dbReference>
<dbReference type="CDD" id="cd01948">
    <property type="entry name" value="EAL"/>
    <property type="match status" value="1"/>
</dbReference>
<feature type="domain" description="EAL" evidence="2">
    <location>
        <begin position="662"/>
        <end position="913"/>
    </location>
</feature>
<dbReference type="PROSITE" id="PS50883">
    <property type="entry name" value="EAL"/>
    <property type="match status" value="1"/>
</dbReference>
<sequence>MPKSDFAMLAAQGQHDFNRRRRRLRRSIRGFFGGIAIIFFLLYVWQARTEIERQQENFFHLKAHQLNTMVQQIRRRLDGHFHDLLFLRETLHFDAGQSPYPDLESRKALESYQKNHRNSLAINIQDGSGNTIVWSTNRAQSPHAMVPESAFFTASDEPDWLVAEPLYAPRYGLWIVPTRIPLYDARGKPAGFLGQPIAMRDLLSEVPQPGVVVLVEHFGQPIAELDADGHWGPPDRQNISDLQRVRAPILDLPWDLEMRWRGSGWLDTLSFAQWLQLSLPFVALMILLWIFYRTAIKNADSLLGLRQFQSAALVIHHRLLRVKNLLDLYPAICDAVVQETSIHSCFLLQADSKESIVNLLAMASTDRQFVALKDLSLPVGTAGEVPQTLVGRALHRGNVQRIDRIQDCVLLASLKESLAREDLCCAIAQPIFLEGRSQAWGVLLCLLREQNQTTNAVEPFLQQVAESFGLILSLWQRRDALEQAQGMLDLLADFDPLTGAANRSRLEQAYTRFHFQVVESGEGAALAVLDIDDFHQINERFQRQTGDQILALVRERLESVLGLGDLVARLGGDEFILLFSVVGGVRGLRQKLDDVEAALGIDFALPDGKLQLAASIGVAMLAGDEEHYLDSLLRQARQALSLAKAHKADRLHSWAIAGQELETKARTLAQRLLAENALEVWYQPIIDGFDGGVRGVEALARLRDVDGRVLTPAEFLPHLKLEEIQNLSWQLLTAALQDISALEKEGWLLGLSFNIPAQSFTRYCLPCLRGVLAASPVSPERITMEILEGGDFLDQPVAAEVMAEIRGMGIHLALDDVGTAYASLQRLRDLPIDKIKVDQHFVRALPDHPEDLHFIRVLQDLAEEIGVELVVEGVETAEILDVLLTLGVAKLQGYGISRPLPFKDLRRFLEAPLRLDGVRPATLFGLFAGILSIHAVIKKTLQPLGRQLFVLESALRRDGPYDAALSRLGYTPGEPLHIAYRRYQSMLSRALAGGADSPHNRYWQDVEEALRDLQSQILAERQREIPGNGDEPAP</sequence>
<proteinExistence type="predicted"/>
<dbReference type="Gene3D" id="3.30.450.40">
    <property type="match status" value="1"/>
</dbReference>
<dbReference type="InterPro" id="IPR050706">
    <property type="entry name" value="Cyclic-di-GMP_PDE-like"/>
</dbReference>
<dbReference type="InterPro" id="IPR029016">
    <property type="entry name" value="GAF-like_dom_sf"/>
</dbReference>
<accession>A0AAE2YP26</accession>
<evidence type="ECO:0000259" key="2">
    <source>
        <dbReference type="PROSITE" id="PS50883"/>
    </source>
</evidence>
<keyword evidence="1" id="KW-1133">Transmembrane helix</keyword>
<dbReference type="PANTHER" id="PTHR33121">
    <property type="entry name" value="CYCLIC DI-GMP PHOSPHODIESTERASE PDEF"/>
    <property type="match status" value="1"/>
</dbReference>
<feature type="transmembrane region" description="Helical" evidence="1">
    <location>
        <begin position="28"/>
        <end position="45"/>
    </location>
</feature>
<dbReference type="NCBIfam" id="TIGR00254">
    <property type="entry name" value="GGDEF"/>
    <property type="match status" value="1"/>
</dbReference>
<dbReference type="InterPro" id="IPR043128">
    <property type="entry name" value="Rev_trsase/Diguanyl_cyclase"/>
</dbReference>
<dbReference type="InterPro" id="IPR000160">
    <property type="entry name" value="GGDEF_dom"/>
</dbReference>
<dbReference type="Pfam" id="PF00563">
    <property type="entry name" value="EAL"/>
    <property type="match status" value="1"/>
</dbReference>
<dbReference type="PROSITE" id="PS50887">
    <property type="entry name" value="GGDEF"/>
    <property type="match status" value="1"/>
</dbReference>
<dbReference type="CDD" id="cd01949">
    <property type="entry name" value="GGDEF"/>
    <property type="match status" value="1"/>
</dbReference>
<dbReference type="CDD" id="cd18773">
    <property type="entry name" value="PDC1_HK_sensor"/>
    <property type="match status" value="1"/>
</dbReference>
<dbReference type="SUPFAM" id="SSF55781">
    <property type="entry name" value="GAF domain-like"/>
    <property type="match status" value="1"/>
</dbReference>
<dbReference type="SMART" id="SM00267">
    <property type="entry name" value="GGDEF"/>
    <property type="match status" value="1"/>
</dbReference>
<dbReference type="SMART" id="SM00052">
    <property type="entry name" value="EAL"/>
    <property type="match status" value="1"/>
</dbReference>
<evidence type="ECO:0000313" key="5">
    <source>
        <dbReference type="Proteomes" id="UP001197378"/>
    </source>
</evidence>
<dbReference type="InterPro" id="IPR029787">
    <property type="entry name" value="Nucleotide_cyclase"/>
</dbReference>
<protein>
    <submittedName>
        <fullName evidence="4">EAL domain-containing protein</fullName>
    </submittedName>
</protein>
<dbReference type="RefSeq" id="WP_215885408.1">
    <property type="nucleotide sequence ID" value="NZ_JAAXYO010000048.1"/>
</dbReference>
<gene>
    <name evidence="4" type="ORF">HFQ13_04925</name>
</gene>
<evidence type="ECO:0000256" key="1">
    <source>
        <dbReference type="SAM" id="Phobius"/>
    </source>
</evidence>
<dbReference type="Gene3D" id="3.30.70.270">
    <property type="match status" value="1"/>
</dbReference>